<evidence type="ECO:0000259" key="9">
    <source>
        <dbReference type="Pfam" id="PF07715"/>
    </source>
</evidence>
<evidence type="ECO:0000256" key="1">
    <source>
        <dbReference type="ARBA" id="ARBA00004571"/>
    </source>
</evidence>
<comment type="subcellular location">
    <subcellularLocation>
        <location evidence="1 7">Cell outer membrane</location>
        <topology evidence="1 7">Multi-pass membrane protein</topology>
    </subcellularLocation>
</comment>
<dbReference type="NCBIfam" id="TIGR04057">
    <property type="entry name" value="SusC_RagA_signa"/>
    <property type="match status" value="1"/>
</dbReference>
<evidence type="ECO:0000256" key="3">
    <source>
        <dbReference type="ARBA" id="ARBA00022452"/>
    </source>
</evidence>
<keyword evidence="2 7" id="KW-0813">Transport</keyword>
<dbReference type="PROSITE" id="PS52016">
    <property type="entry name" value="TONB_DEPENDENT_REC_3"/>
    <property type="match status" value="1"/>
</dbReference>
<evidence type="ECO:0000256" key="7">
    <source>
        <dbReference type="PROSITE-ProRule" id="PRU01360"/>
    </source>
</evidence>
<protein>
    <submittedName>
        <fullName evidence="10">SusC/RagA family TonB-linked outer membrane protein</fullName>
    </submittedName>
</protein>
<keyword evidence="5 7" id="KW-0472">Membrane</keyword>
<proteinExistence type="inferred from homology"/>
<dbReference type="Gene3D" id="2.60.40.1120">
    <property type="entry name" value="Carboxypeptidase-like, regulatory domain"/>
    <property type="match status" value="1"/>
</dbReference>
<evidence type="ECO:0000256" key="6">
    <source>
        <dbReference type="ARBA" id="ARBA00023237"/>
    </source>
</evidence>
<reference evidence="10" key="1">
    <citation type="journal article" date="2021" name="PeerJ">
        <title>Extensive microbial diversity within the chicken gut microbiome revealed by metagenomics and culture.</title>
        <authorList>
            <person name="Gilroy R."/>
            <person name="Ravi A."/>
            <person name="Getino M."/>
            <person name="Pursley I."/>
            <person name="Horton D.L."/>
            <person name="Alikhan N.F."/>
            <person name="Baker D."/>
            <person name="Gharbi K."/>
            <person name="Hall N."/>
            <person name="Watson M."/>
            <person name="Adriaenssens E.M."/>
            <person name="Foster-Nyarko E."/>
            <person name="Jarju S."/>
            <person name="Secka A."/>
            <person name="Antonio M."/>
            <person name="Oren A."/>
            <person name="Chaudhuri R.R."/>
            <person name="La Ragione R."/>
            <person name="Hildebrand F."/>
            <person name="Pallen M.J."/>
        </authorList>
    </citation>
    <scope>NUCLEOTIDE SEQUENCE</scope>
    <source>
        <strain evidence="10">G3-2149</strain>
    </source>
</reference>
<dbReference type="SUPFAM" id="SSF49464">
    <property type="entry name" value="Carboxypeptidase regulatory domain-like"/>
    <property type="match status" value="1"/>
</dbReference>
<dbReference type="EMBL" id="JAHLFU010000091">
    <property type="protein sequence ID" value="MBU3853135.1"/>
    <property type="molecule type" value="Genomic_DNA"/>
</dbReference>
<keyword evidence="8" id="KW-0732">Signal</keyword>
<feature type="chain" id="PRO_5038650741" evidence="8">
    <location>
        <begin position="24"/>
        <end position="1050"/>
    </location>
</feature>
<organism evidence="10 11">
    <name type="scientific">Candidatus Paraprevotella stercoravium</name>
    <dbReference type="NCBI Taxonomy" id="2838725"/>
    <lineage>
        <taxon>Bacteria</taxon>
        <taxon>Pseudomonadati</taxon>
        <taxon>Bacteroidota</taxon>
        <taxon>Bacteroidia</taxon>
        <taxon>Bacteroidales</taxon>
        <taxon>Prevotellaceae</taxon>
        <taxon>Paraprevotella</taxon>
    </lineage>
</organism>
<dbReference type="Pfam" id="PF07715">
    <property type="entry name" value="Plug"/>
    <property type="match status" value="1"/>
</dbReference>
<dbReference type="InterPro" id="IPR023996">
    <property type="entry name" value="TonB-dep_OMP_SusC/RagA"/>
</dbReference>
<name>A0A9E2L5D0_9BACT</name>
<dbReference type="Pfam" id="PF13715">
    <property type="entry name" value="CarbopepD_reg_2"/>
    <property type="match status" value="1"/>
</dbReference>
<accession>A0A9E2L5D0</accession>
<dbReference type="InterPro" id="IPR037066">
    <property type="entry name" value="Plug_dom_sf"/>
</dbReference>
<dbReference type="Proteomes" id="UP000823865">
    <property type="component" value="Unassembled WGS sequence"/>
</dbReference>
<dbReference type="InterPro" id="IPR023997">
    <property type="entry name" value="TonB-dep_OMP_SusC/RagA_CS"/>
</dbReference>
<feature type="domain" description="TonB-dependent receptor plug" evidence="9">
    <location>
        <begin position="140"/>
        <end position="271"/>
    </location>
</feature>
<evidence type="ECO:0000313" key="11">
    <source>
        <dbReference type="Proteomes" id="UP000823865"/>
    </source>
</evidence>
<feature type="signal peptide" evidence="8">
    <location>
        <begin position="1"/>
        <end position="23"/>
    </location>
</feature>
<gene>
    <name evidence="10" type="ORF">H9789_04855</name>
</gene>
<evidence type="ECO:0000256" key="8">
    <source>
        <dbReference type="SAM" id="SignalP"/>
    </source>
</evidence>
<keyword evidence="6 7" id="KW-0998">Cell outer membrane</keyword>
<dbReference type="Gene3D" id="2.170.130.10">
    <property type="entry name" value="TonB-dependent receptor, plug domain"/>
    <property type="match status" value="1"/>
</dbReference>
<evidence type="ECO:0000256" key="5">
    <source>
        <dbReference type="ARBA" id="ARBA00023136"/>
    </source>
</evidence>
<keyword evidence="3 7" id="KW-1134">Transmembrane beta strand</keyword>
<dbReference type="GO" id="GO:0009279">
    <property type="term" value="C:cell outer membrane"/>
    <property type="evidence" value="ECO:0007669"/>
    <property type="project" value="UniProtKB-SubCell"/>
</dbReference>
<dbReference type="InterPro" id="IPR012910">
    <property type="entry name" value="Plug_dom"/>
</dbReference>
<reference evidence="10" key="2">
    <citation type="submission" date="2021-04" db="EMBL/GenBank/DDBJ databases">
        <authorList>
            <person name="Gilroy R."/>
        </authorList>
    </citation>
    <scope>NUCLEOTIDE SEQUENCE</scope>
    <source>
        <strain evidence="10">G3-2149</strain>
    </source>
</reference>
<dbReference type="InterPro" id="IPR036942">
    <property type="entry name" value="Beta-barrel_TonB_sf"/>
</dbReference>
<evidence type="ECO:0000256" key="4">
    <source>
        <dbReference type="ARBA" id="ARBA00022692"/>
    </source>
</evidence>
<dbReference type="Gene3D" id="2.40.170.20">
    <property type="entry name" value="TonB-dependent receptor, beta-barrel domain"/>
    <property type="match status" value="1"/>
</dbReference>
<comment type="similarity">
    <text evidence="7">Belongs to the TonB-dependent receptor family.</text>
</comment>
<dbReference type="AlphaFoldDB" id="A0A9E2L5D0"/>
<dbReference type="NCBIfam" id="TIGR04056">
    <property type="entry name" value="OMP_RagA_SusC"/>
    <property type="match status" value="1"/>
</dbReference>
<dbReference type="InterPro" id="IPR039426">
    <property type="entry name" value="TonB-dep_rcpt-like"/>
</dbReference>
<evidence type="ECO:0000256" key="2">
    <source>
        <dbReference type="ARBA" id="ARBA00022448"/>
    </source>
</evidence>
<comment type="caution">
    <text evidence="10">The sequence shown here is derived from an EMBL/GenBank/DDBJ whole genome shotgun (WGS) entry which is preliminary data.</text>
</comment>
<keyword evidence="4 7" id="KW-0812">Transmembrane</keyword>
<sequence length="1050" mass="117252">MRDSVRRPFLFASCLLAAQIAMASPVWNGGQASIFTTQTSADDQQERKLTGVVYGSDGETLPGAHVYVKGDKLRAVVTDLDGHFTMKVPTGAKVLVVSFVGFEPKEVPITKKERYSITLENSSSIDEVEVVATGYQLFKKNSFTGNATVVTKDQLLKTNNKNAIAALQAFDPSFRLKEANLWGSDPNSLPEFTIRGESSIGMNRGLDVEAARRSQRTNLADNPNLPIFILDGFEVSVQKIYDMDINRIESMTILKDAAATALYGSRAANGVIVVTTVPPKPGELRINYNFTAGAEFPDLSDYNLCNAWEMLQVEKMAGLYDAPEDNPAGQIDKDIAYNNLLNEVRRGVKTDWLAQPVRNVFNHTHSMNLSGGVESIRYSVDLNYSTHNGAMKGSYRDVYGAGLTLDYRYKKWLQVMNQTTFTVTKSENSPYGDFSTYAKLKPYYAPYDDNGELLEILKSSNNVANPLYQERYLGSYSGRSSLYDLTNNLSINIDFTSDFRFKGQFSVTRNDVSTESFVDPKDPSFLNVPNAEKGTLQTNSGTGLNWNVNALFYYNKSLGKHFINATAGANAQQNQNTSTDILYRGFQLSNLHSPSYAAGQPDKANVSLSMDRLIGFLGALNYSYDDIYLADFSFRTDGSSKFGKDDRFAPFWSTGLGLNIHNYKALRKSEMINTLRVRASYGVTGNVSFPSYAAVSTYQNSDDWYYSTPAYILMALGNPALTWEKTGTWDVGITLELFKRRFSVEANYYRKETDGQLSQMNIRTSSGFTSYYTNAGTILNKGYELKVNVVPFQNRDWMVALNAMVNGNTNRITKLGQDAEEYNKNIQDFHNGKGENSSEYADLMYVPLTQYYVGASTTAIYAVRSLGIDPSTGKELFLKRDGTVTHTWDAADQVVCGDASPDAQGSFGINIGWKGFYVNANFLYQWGAQQYNTTLLNKVEQADIANSNVDRRVMTDRWHKPGDVAAFYDLKSTQETRPTSRLVQDDNYVSFSSLSFGYDFNPKLVQKWHLASLGLRFNANEIARWSTIKDERGTSYPYAKNYSFTLTLGL</sequence>
<dbReference type="InterPro" id="IPR008969">
    <property type="entry name" value="CarboxyPept-like_regulatory"/>
</dbReference>
<evidence type="ECO:0000313" key="10">
    <source>
        <dbReference type="EMBL" id="MBU3853135.1"/>
    </source>
</evidence>
<dbReference type="SUPFAM" id="SSF56935">
    <property type="entry name" value="Porins"/>
    <property type="match status" value="1"/>
</dbReference>